<dbReference type="InterPro" id="IPR008780">
    <property type="entry name" value="Plasmodium_Vir"/>
</dbReference>
<dbReference type="OrthoDB" id="383226at2759"/>
<evidence type="ECO:0000313" key="3">
    <source>
        <dbReference type="Proteomes" id="UP000219813"/>
    </source>
</evidence>
<dbReference type="Proteomes" id="UP000219813">
    <property type="component" value="Unassembled WGS sequence"/>
</dbReference>
<dbReference type="Pfam" id="PF05795">
    <property type="entry name" value="Plasmodium_Vir"/>
    <property type="match status" value="2"/>
</dbReference>
<keyword evidence="1" id="KW-0812">Transmembrane</keyword>
<dbReference type="VEuPathDB" id="PlasmoDB:PmUG01_00058900"/>
<accession>A0A1D3JHS5</accession>
<dbReference type="RefSeq" id="XP_028859107.1">
    <property type="nucleotide sequence ID" value="XM_029004877.1"/>
</dbReference>
<dbReference type="EMBL" id="FLRL01000026">
    <property type="protein sequence ID" value="SBT85785.1"/>
    <property type="molecule type" value="Genomic_DNA"/>
</dbReference>
<protein>
    <submittedName>
        <fullName evidence="2">PIR protein</fullName>
    </submittedName>
</protein>
<keyword evidence="1" id="KW-0472">Membrane</keyword>
<dbReference type="AlphaFoldDB" id="A0A1D3JHS5"/>
<organism evidence="2 3">
    <name type="scientific">Plasmodium malariae</name>
    <dbReference type="NCBI Taxonomy" id="5858"/>
    <lineage>
        <taxon>Eukaryota</taxon>
        <taxon>Sar</taxon>
        <taxon>Alveolata</taxon>
        <taxon>Apicomplexa</taxon>
        <taxon>Aconoidasida</taxon>
        <taxon>Haemosporida</taxon>
        <taxon>Plasmodiidae</taxon>
        <taxon>Plasmodium</taxon>
        <taxon>Plasmodium (Plasmodium)</taxon>
    </lineage>
</organism>
<proteinExistence type="predicted"/>
<feature type="transmembrane region" description="Helical" evidence="1">
    <location>
        <begin position="245"/>
        <end position="264"/>
    </location>
</feature>
<reference evidence="2 3" key="1">
    <citation type="submission" date="2016-06" db="EMBL/GenBank/DDBJ databases">
        <authorList>
            <consortium name="Pathogen Informatics"/>
        </authorList>
    </citation>
    <scope>NUCLEOTIDE SEQUENCE [LARGE SCALE GENOMIC DNA]</scope>
</reference>
<evidence type="ECO:0000313" key="2">
    <source>
        <dbReference type="EMBL" id="SBT85785.1"/>
    </source>
</evidence>
<sequence length="319" mass="37553">MPSVLQENFIQSLPSKIYYRQNFETKINYCLHFDDNSKFIEKQTEVYKNEKIKSIADKLMRPLCYVAFTDIGDKCNKQCHYLYYWLGNELFNKLEEDSFSEVIGILEDVSNVLSGGVKCKCNFFKDVNKEKFEKMKIVYDYCKDHEKIENTLELHKKICDSKFNEYLVKATGEYEEVYNCTNTKPEPYFKELKKHVPSCFNEKLPRLKCEIKEVSAQEKGLSQYDTNYLDPKYVINASTFSSFQISLFFVLPFVGIFFIGFLLYKFTPIVSWIHTKVLKKKSIRRNLDEVDILELTGYTNGQRKSNLGRKQLNVAYHVA</sequence>
<dbReference type="KEGG" id="pmal:PMUG01_00058900"/>
<keyword evidence="3" id="KW-1185">Reference proteome</keyword>
<keyword evidence="1" id="KW-1133">Transmembrane helix</keyword>
<name>A0A1D3JHS5_PLAMA</name>
<dbReference type="GeneID" id="39866053"/>
<evidence type="ECO:0000256" key="1">
    <source>
        <dbReference type="SAM" id="Phobius"/>
    </source>
</evidence>
<gene>
    <name evidence="2" type="primary">PmUG01_00058900</name>
    <name evidence="2" type="ORF">PMUG01_00058900</name>
</gene>